<organism evidence="1 2">
    <name type="scientific">Azorhizobium caulinodans (strain ATCC 43989 / DSM 5975 / JCM 20966 / LMG 6465 / NBRC 14845 / NCIMB 13405 / ORS 571)</name>
    <dbReference type="NCBI Taxonomy" id="438753"/>
    <lineage>
        <taxon>Bacteria</taxon>
        <taxon>Pseudomonadati</taxon>
        <taxon>Pseudomonadota</taxon>
        <taxon>Alphaproteobacteria</taxon>
        <taxon>Hyphomicrobiales</taxon>
        <taxon>Xanthobacteraceae</taxon>
        <taxon>Azorhizobium</taxon>
    </lineage>
</organism>
<dbReference type="EMBL" id="AP009384">
    <property type="protein sequence ID" value="BAF88591.1"/>
    <property type="molecule type" value="Genomic_DNA"/>
</dbReference>
<protein>
    <submittedName>
        <fullName evidence="1">Uncharacterized protein</fullName>
    </submittedName>
</protein>
<reference evidence="1 2" key="5">
    <citation type="journal article" date="2010" name="Appl. Environ. Microbiol.">
        <title>phrR-like gene praR of Azorhizobium caulinodans ORS571 is essential for symbiosis with Sesbania rostrata and is involved in expression of reb genes.</title>
        <authorList>
            <person name="Akiba N."/>
            <person name="Aono T."/>
            <person name="Toyazaki H."/>
            <person name="Sato S."/>
            <person name="Oyaizu H."/>
        </authorList>
    </citation>
    <scope>NUCLEOTIDE SEQUENCE [LARGE SCALE GENOMIC DNA]</scope>
    <source>
        <strain evidence="2">ATCC 43989 / DSM 5975 / JCM 20966 / LMG 6465 / NBRC 14845 / NCIMB 13405 / ORS 571</strain>
    </source>
</reference>
<dbReference type="AlphaFoldDB" id="A8IB10"/>
<dbReference type="Pfam" id="PF22011">
    <property type="entry name" value="DUF6931"/>
    <property type="match status" value="1"/>
</dbReference>
<keyword evidence="2" id="KW-1185">Reference proteome</keyword>
<name>A8IB10_AZOC5</name>
<evidence type="ECO:0000313" key="1">
    <source>
        <dbReference type="EMBL" id="BAF88591.1"/>
    </source>
</evidence>
<reference evidence="1 2" key="3">
    <citation type="journal article" date="2008" name="BMC Genomics">
        <title>The genome of the versatile nitrogen fixer Azorhizobium caulinodans ORS571.</title>
        <authorList>
            <person name="Lee KB."/>
            <person name="Backer P.D."/>
            <person name="Aono T."/>
            <person name="Liu CT."/>
            <person name="Suzuki S."/>
            <person name="Suzuki T."/>
            <person name="Kaneko T."/>
            <person name="Yamada M."/>
            <person name="Tabata S."/>
            <person name="Kupfer D.M."/>
            <person name="Najar F.Z."/>
            <person name="Wiley G.B."/>
            <person name="Roe B."/>
            <person name="Binnewies T.T."/>
            <person name="Ussery D.W."/>
            <person name="D'Haeze W."/>
            <person name="Herder J.D."/>
            <person name="Gevers D."/>
            <person name="Vereecke D."/>
            <person name="Holsters M."/>
            <person name="Oyaizu H."/>
        </authorList>
    </citation>
    <scope>NUCLEOTIDE SEQUENCE [LARGE SCALE GENOMIC DNA]</scope>
    <source>
        <strain evidence="2">ATCC 43989 / DSM 5975 / JCM 20966 / LMG 6465 / NBRC 14845 / NCIMB 13405 / ORS 571</strain>
    </source>
</reference>
<sequence>MELGFLPKLRFSLAEQLCTVLEPGEEARALLKPGMSAGQFLSALAGAGLFVDAIRYLAVALPRREAVWWACACRRTFLPAELPVAEATAWQAAEAWVYEPSEPLRRACFAPGEALKFETAGAYAALGTFWSGGSLAPPEVALVIPPGDGLTGSAIAASVILCCVPGPAKHTGQRQQAAFAIGIDIANGGVGLTEAQGQPS</sequence>
<accession>A8IB10</accession>
<dbReference type="KEGG" id="azc:AZC_2593"/>
<evidence type="ECO:0000313" key="2">
    <source>
        <dbReference type="Proteomes" id="UP000000270"/>
    </source>
</evidence>
<reference evidence="2" key="2">
    <citation type="submission" date="2007-04" db="EMBL/GenBank/DDBJ databases">
        <title>Complete genome sequence of the nitrogen-fixing bacterium Azorhizobium caulinodans ORS571.</title>
        <authorList>
            <person name="Lee K.B."/>
            <person name="Backer P.D."/>
            <person name="Aono T."/>
            <person name="Liu C.T."/>
            <person name="Suzuki S."/>
            <person name="Suzuki T."/>
            <person name="Kaneko T."/>
            <person name="Yamada M."/>
            <person name="Tabata S."/>
            <person name="Kupfer D.M."/>
            <person name="Najar F.Z."/>
            <person name="Wiley G.B."/>
            <person name="Roe B."/>
            <person name="Binnewies T."/>
            <person name="Ussery D."/>
            <person name="Vereecke D."/>
            <person name="Gevers D."/>
            <person name="Holsters M."/>
            <person name="Oyaizu H."/>
        </authorList>
    </citation>
    <scope>NUCLEOTIDE SEQUENCE [LARGE SCALE GENOMIC DNA]</scope>
    <source>
        <strain evidence="2">ATCC 43989 / DSM 5975 / JCM 20966 / LMG 6465 / NBRC 14845 / NCIMB 13405 / ORS 571</strain>
    </source>
</reference>
<gene>
    <name evidence="1" type="ordered locus">AZC_2593</name>
</gene>
<reference evidence="1 2" key="4">
    <citation type="journal article" date="2009" name="Appl. Environ. Microbiol.">
        <title>Comparative genome-wide transcriptional profiling of Azorhizobium caulinodans ORS571 grown under free-living and symbiotic conditions.</title>
        <authorList>
            <person name="Tsukada S."/>
            <person name="Aono T."/>
            <person name="Akiba N."/>
            <person name="Lee KB."/>
            <person name="Liu CT."/>
            <person name="Toyazaki H."/>
            <person name="Oyaizu H."/>
        </authorList>
    </citation>
    <scope>NUCLEOTIDE SEQUENCE [LARGE SCALE GENOMIC DNA]</scope>
    <source>
        <strain evidence="2">ATCC 43989 / DSM 5975 / JCM 20966 / LMG 6465 / NBRC 14845 / NCIMB 13405 / ORS 571</strain>
    </source>
</reference>
<dbReference type="InterPro" id="IPR053855">
    <property type="entry name" value="DUF6931"/>
</dbReference>
<reference evidence="1 2" key="6">
    <citation type="journal article" date="2011" name="Appl. Environ. Microbiol.">
        <title>Involvement of the azorhizobial chromosome partition gene (parA) in the onset of bacteroid differentiation during Sesbania rostrata stem nodule development.</title>
        <authorList>
            <person name="Liu CT."/>
            <person name="Lee KB."/>
            <person name="Wang YS."/>
            <person name="Peng MH."/>
            <person name="Lee KT."/>
            <person name="Suzuki S."/>
            <person name="Suzuki T."/>
            <person name="Oyaizu H."/>
        </authorList>
    </citation>
    <scope>NUCLEOTIDE SEQUENCE [LARGE SCALE GENOMIC DNA]</scope>
    <source>
        <strain evidence="2">ATCC 43989 / DSM 5975 / JCM 20966 / LMG 6465 / NBRC 14845 / NCIMB 13405 / ORS 571</strain>
    </source>
</reference>
<dbReference type="HOGENOM" id="CLU_104554_0_0_5"/>
<dbReference type="Proteomes" id="UP000000270">
    <property type="component" value="Chromosome"/>
</dbReference>
<dbReference type="STRING" id="438753.AZC_2593"/>
<proteinExistence type="predicted"/>
<dbReference type="eggNOG" id="COG1716">
    <property type="taxonomic scope" value="Bacteria"/>
</dbReference>
<dbReference type="RefSeq" id="WP_012171117.1">
    <property type="nucleotide sequence ID" value="NC_009937.1"/>
</dbReference>
<reference evidence="1 2" key="1">
    <citation type="journal article" date="2007" name="Appl. Environ. Microbiol.">
        <title>Rhizobial factors required for stem nodule maturation and maintenance in Sesbania rostrata-Azorhizobium caulinodans ORS571 symbiosis.</title>
        <authorList>
            <person name="Suzuki S."/>
            <person name="Aono T."/>
            <person name="Lee KB."/>
            <person name="Suzuki T."/>
            <person name="Liu CT."/>
            <person name="Miwa H."/>
            <person name="Wakao S."/>
            <person name="Iki T."/>
            <person name="Oyaizu H."/>
        </authorList>
    </citation>
    <scope>NUCLEOTIDE SEQUENCE [LARGE SCALE GENOMIC DNA]</scope>
    <source>
        <strain evidence="2">ATCC 43989 / DSM 5975 / JCM 20966 / LMG 6465 / NBRC 14845 / NCIMB 13405 / ORS 571</strain>
    </source>
</reference>